<dbReference type="InterPro" id="IPR011004">
    <property type="entry name" value="Trimer_LpxA-like_sf"/>
</dbReference>
<organism evidence="1 2">
    <name type="scientific">Alkalihalophilus lindianensis</name>
    <dbReference type="NCBI Taxonomy" id="1630542"/>
    <lineage>
        <taxon>Bacteria</taxon>
        <taxon>Bacillati</taxon>
        <taxon>Bacillota</taxon>
        <taxon>Bacilli</taxon>
        <taxon>Bacillales</taxon>
        <taxon>Bacillaceae</taxon>
        <taxon>Alkalihalophilus</taxon>
    </lineage>
</organism>
<dbReference type="PANTHER" id="PTHR42811">
    <property type="entry name" value="SERINE ACETYLTRANSFERASE"/>
    <property type="match status" value="1"/>
</dbReference>
<reference evidence="1 2" key="1">
    <citation type="submission" date="2023-10" db="EMBL/GenBank/DDBJ databases">
        <title>Screening of Alkalihalobacillus lindianensis BZ-TG-R113 and Its Alleviation of Salt Stress on Rapeseed Growth.</title>
        <authorList>
            <person name="Zhao B."/>
            <person name="Guo T."/>
        </authorList>
    </citation>
    <scope>NUCLEOTIDE SEQUENCE [LARGE SCALE GENOMIC DNA]</scope>
    <source>
        <strain evidence="1 2">BZ-TG-R113</strain>
    </source>
</reference>
<dbReference type="InterPro" id="IPR042122">
    <property type="entry name" value="Ser_AcTrfase_N_sf"/>
</dbReference>
<proteinExistence type="predicted"/>
<feature type="non-terminal residue" evidence="1">
    <location>
        <position position="97"/>
    </location>
</feature>
<gene>
    <name evidence="1" type="ORF">RYX56_21785</name>
</gene>
<keyword evidence="2" id="KW-1185">Reference proteome</keyword>
<dbReference type="Proteomes" id="UP001287282">
    <property type="component" value="Unassembled WGS sequence"/>
</dbReference>
<name>A0ABU3XGG8_9BACI</name>
<dbReference type="EMBL" id="JAWJBA010000163">
    <property type="protein sequence ID" value="MDV2686985.1"/>
    <property type="molecule type" value="Genomic_DNA"/>
</dbReference>
<dbReference type="SUPFAM" id="SSF51161">
    <property type="entry name" value="Trimeric LpxA-like enzymes"/>
    <property type="match status" value="1"/>
</dbReference>
<accession>A0ABU3XGG8</accession>
<comment type="caution">
    <text evidence="1">The sequence shown here is derived from an EMBL/GenBank/DDBJ whole genome shotgun (WGS) entry which is preliminary data.</text>
</comment>
<evidence type="ECO:0000313" key="2">
    <source>
        <dbReference type="Proteomes" id="UP001287282"/>
    </source>
</evidence>
<protein>
    <submittedName>
        <fullName evidence="1">Serine acetyltransferase</fullName>
    </submittedName>
</protein>
<evidence type="ECO:0000313" key="1">
    <source>
        <dbReference type="EMBL" id="MDV2686985.1"/>
    </source>
</evidence>
<dbReference type="Gene3D" id="1.10.3130.10">
    <property type="entry name" value="serine acetyltransferase, domain 1"/>
    <property type="match status" value="1"/>
</dbReference>
<sequence length="97" mass="10265">MAALPGLRAALLEDAAATFRGDPAARSVDEVILAYPGFLATALYRVDHELYRRGAPLVARLVTEYGHRQTGIDLHPGARIAPGFAIDHGTGVVVGET</sequence>